<dbReference type="InterPro" id="IPR036866">
    <property type="entry name" value="RibonucZ/Hydroxyglut_hydro"/>
</dbReference>
<dbReference type="InterPro" id="IPR001279">
    <property type="entry name" value="Metallo-B-lactamas"/>
</dbReference>
<feature type="domain" description="Metallo-beta-lactamase" evidence="1">
    <location>
        <begin position="51"/>
        <end position="223"/>
    </location>
</feature>
<dbReference type="AlphaFoldDB" id="A0A8J3YS70"/>
<organism evidence="2 3">
    <name type="scientific">Virgisporangium aliadipatigenens</name>
    <dbReference type="NCBI Taxonomy" id="741659"/>
    <lineage>
        <taxon>Bacteria</taxon>
        <taxon>Bacillati</taxon>
        <taxon>Actinomycetota</taxon>
        <taxon>Actinomycetes</taxon>
        <taxon>Micromonosporales</taxon>
        <taxon>Micromonosporaceae</taxon>
        <taxon>Virgisporangium</taxon>
    </lineage>
</organism>
<name>A0A8J3YS70_9ACTN</name>
<gene>
    <name evidence="2" type="ORF">Val02_57910</name>
</gene>
<sequence length="305" mass="33799">MTVDFHAGAPVDGDLDVRWIHGGVADPPIQVHRFDPHTVILRQSKTVHYEGPFLYLFLGNQRALLLDTGATEDPVAFPLRETVDAVLDGWLAMHPRTDYELVVAHTHAHGDHVAGDPQFVGRPGTIVVGTDLDAVQGFFGFGSWPEETVRFDLGGRVLEIIGCPGHHETSIAVYDPWSGILVTGDTVYRGRLYAPDFAAFAASLSRLAAFAAVRDVRYVMGCHVEMRRDGSDYPLGARYQPDEPAPELSVEELLAIRDAAWSIVDRPGVHPAGPAIIYNGMTNWSTFRMLMRGRWHQLLGRRRRS</sequence>
<dbReference type="SUPFAM" id="SSF56281">
    <property type="entry name" value="Metallo-hydrolase/oxidoreductase"/>
    <property type="match status" value="1"/>
</dbReference>
<dbReference type="Proteomes" id="UP000619260">
    <property type="component" value="Unassembled WGS sequence"/>
</dbReference>
<evidence type="ECO:0000313" key="2">
    <source>
        <dbReference type="EMBL" id="GIJ48905.1"/>
    </source>
</evidence>
<keyword evidence="3" id="KW-1185">Reference proteome</keyword>
<dbReference type="PANTHER" id="PTHR42951">
    <property type="entry name" value="METALLO-BETA-LACTAMASE DOMAIN-CONTAINING"/>
    <property type="match status" value="1"/>
</dbReference>
<evidence type="ECO:0000313" key="3">
    <source>
        <dbReference type="Proteomes" id="UP000619260"/>
    </source>
</evidence>
<comment type="caution">
    <text evidence="2">The sequence shown here is derived from an EMBL/GenBank/DDBJ whole genome shotgun (WGS) entry which is preliminary data.</text>
</comment>
<evidence type="ECO:0000259" key="1">
    <source>
        <dbReference type="SMART" id="SM00849"/>
    </source>
</evidence>
<dbReference type="Pfam" id="PF00753">
    <property type="entry name" value="Lactamase_B"/>
    <property type="match status" value="1"/>
</dbReference>
<dbReference type="InterPro" id="IPR050855">
    <property type="entry name" value="NDM-1-like"/>
</dbReference>
<accession>A0A8J3YS70</accession>
<protein>
    <recommendedName>
        <fullName evidence="1">Metallo-beta-lactamase domain-containing protein</fullName>
    </recommendedName>
</protein>
<dbReference type="RefSeq" id="WP_203902377.1">
    <property type="nucleotide sequence ID" value="NZ_BOPF01000023.1"/>
</dbReference>
<proteinExistence type="predicted"/>
<dbReference type="Gene3D" id="3.60.15.10">
    <property type="entry name" value="Ribonuclease Z/Hydroxyacylglutathione hydrolase-like"/>
    <property type="match status" value="1"/>
</dbReference>
<dbReference type="PANTHER" id="PTHR42951:SF4">
    <property type="entry name" value="ACYL-COENZYME A THIOESTERASE MBLAC2"/>
    <property type="match status" value="1"/>
</dbReference>
<reference evidence="2" key="1">
    <citation type="submission" date="2021-01" db="EMBL/GenBank/DDBJ databases">
        <title>Whole genome shotgun sequence of Virgisporangium aliadipatigenens NBRC 105644.</title>
        <authorList>
            <person name="Komaki H."/>
            <person name="Tamura T."/>
        </authorList>
    </citation>
    <scope>NUCLEOTIDE SEQUENCE</scope>
    <source>
        <strain evidence="2">NBRC 105644</strain>
    </source>
</reference>
<dbReference type="EMBL" id="BOPF01000023">
    <property type="protein sequence ID" value="GIJ48905.1"/>
    <property type="molecule type" value="Genomic_DNA"/>
</dbReference>
<dbReference type="SMART" id="SM00849">
    <property type="entry name" value="Lactamase_B"/>
    <property type="match status" value="1"/>
</dbReference>